<proteinExistence type="predicted"/>
<dbReference type="EMBL" id="CM001268">
    <property type="protein sequence ID" value="EHH24352.1"/>
    <property type="molecule type" value="Genomic_DNA"/>
</dbReference>
<protein>
    <submittedName>
        <fullName evidence="1">Uncharacterized protein</fullName>
    </submittedName>
</protein>
<dbReference type="InterPro" id="IPR011990">
    <property type="entry name" value="TPR-like_helical_dom_sf"/>
</dbReference>
<dbReference type="PANTHER" id="PTHR15696">
    <property type="entry name" value="SMG-7 SUPPRESSOR WITH MORPHOLOGICAL EFFECT ON GENITALIA PROTEIN 7"/>
    <property type="match status" value="1"/>
</dbReference>
<dbReference type="AlphaFoldDB" id="F7DQ02"/>
<dbReference type="PANTHER" id="PTHR15696:SF0">
    <property type="entry name" value="TELOMERASE-BINDING PROTEIN EST1A"/>
    <property type="match status" value="1"/>
</dbReference>
<accession>F7DQ02</accession>
<sequence>METFPAVAEKVLREFQVLLQHSPSPLGSTRMLQLMTINMFAVHNSQLKGKGDLVHAGKES</sequence>
<feature type="non-terminal residue" evidence="1">
    <location>
        <position position="60"/>
    </location>
</feature>
<evidence type="ECO:0000313" key="1">
    <source>
        <dbReference type="EMBL" id="EHH24352.1"/>
    </source>
</evidence>
<name>F7DQ02_MACMU</name>
<reference evidence="1" key="1">
    <citation type="journal article" date="2011" name="Nat. Biotechnol.">
        <title>Genome sequencing and comparison of two nonhuman primate animal models, the cynomolgus and Chinese rhesus macaques.</title>
        <authorList>
            <person name="Yan G."/>
            <person name="Zhang G."/>
            <person name="Fang X."/>
            <person name="Zhang Y."/>
            <person name="Li C."/>
            <person name="Ling F."/>
            <person name="Cooper D.N."/>
            <person name="Li Q."/>
            <person name="Li Y."/>
            <person name="van Gool A.J."/>
            <person name="Du H."/>
            <person name="Chen J."/>
            <person name="Chen R."/>
            <person name="Zhang P."/>
            <person name="Huang Z."/>
            <person name="Thompson J.R."/>
            <person name="Meng Y."/>
            <person name="Bai Y."/>
            <person name="Wang J."/>
            <person name="Zhuo M."/>
            <person name="Wang T."/>
            <person name="Huang Y."/>
            <person name="Wei L."/>
            <person name="Li J."/>
            <person name="Wang Z."/>
            <person name="Hu H."/>
            <person name="Yang P."/>
            <person name="Le L."/>
            <person name="Stenson P.D."/>
            <person name="Li B."/>
            <person name="Liu X."/>
            <person name="Ball E.V."/>
            <person name="An N."/>
            <person name="Huang Q."/>
            <person name="Zhang Y."/>
            <person name="Fan W."/>
            <person name="Zhang X."/>
            <person name="Li Y."/>
            <person name="Wang W."/>
            <person name="Katze M.G."/>
            <person name="Su B."/>
            <person name="Nielsen R."/>
            <person name="Yang H."/>
            <person name="Wang J."/>
            <person name="Wang X."/>
            <person name="Wang J."/>
        </authorList>
    </citation>
    <scope>NUCLEOTIDE SEQUENCE [LARGE SCALE GENOMIC DNA]</scope>
    <source>
        <strain evidence="1">CR-5</strain>
    </source>
</reference>
<organism evidence="1">
    <name type="scientific">Macaca mulatta</name>
    <name type="common">Rhesus macaque</name>
    <dbReference type="NCBI Taxonomy" id="9544"/>
    <lineage>
        <taxon>Eukaryota</taxon>
        <taxon>Metazoa</taxon>
        <taxon>Chordata</taxon>
        <taxon>Craniata</taxon>
        <taxon>Vertebrata</taxon>
        <taxon>Euteleostomi</taxon>
        <taxon>Mammalia</taxon>
        <taxon>Eutheria</taxon>
        <taxon>Euarchontoglires</taxon>
        <taxon>Primates</taxon>
        <taxon>Haplorrhini</taxon>
        <taxon>Catarrhini</taxon>
        <taxon>Cercopithecidae</taxon>
        <taxon>Cercopithecinae</taxon>
        <taxon>Macaca</taxon>
    </lineage>
</organism>
<dbReference type="InterPro" id="IPR045153">
    <property type="entry name" value="Est1/Ebs1-like"/>
</dbReference>
<dbReference type="Proteomes" id="UP000013456">
    <property type="component" value="Chromosome 16"/>
</dbReference>
<dbReference type="SUPFAM" id="SSF48452">
    <property type="entry name" value="TPR-like"/>
    <property type="match status" value="1"/>
</dbReference>
<dbReference type="HOGENOM" id="CLU_3162666_0_0_1"/>
<gene>
    <name evidence="1" type="ORF">EGK_07997</name>
</gene>